<comment type="caution">
    <text evidence="4">The sequence shown here is derived from an EMBL/GenBank/DDBJ whole genome shotgun (WGS) entry which is preliminary data.</text>
</comment>
<keyword evidence="4" id="KW-0808">Transferase</keyword>
<dbReference type="PANTHER" id="PTHR23088:SF50">
    <property type="entry name" value="HYDROLASE YHCX"/>
    <property type="match status" value="1"/>
</dbReference>
<dbReference type="EMBL" id="JBHULG010000002">
    <property type="protein sequence ID" value="MFD2545186.1"/>
    <property type="molecule type" value="Genomic_DNA"/>
</dbReference>
<dbReference type="InterPro" id="IPR001110">
    <property type="entry name" value="UPF0012_CS"/>
</dbReference>
<dbReference type="InterPro" id="IPR003010">
    <property type="entry name" value="C-N_Hydrolase"/>
</dbReference>
<evidence type="ECO:0000259" key="3">
    <source>
        <dbReference type="PROSITE" id="PS51186"/>
    </source>
</evidence>
<dbReference type="InterPro" id="IPR000182">
    <property type="entry name" value="GNAT_dom"/>
</dbReference>
<organism evidence="4 5">
    <name type="scientific">Kaistella montana</name>
    <dbReference type="NCBI Taxonomy" id="1849733"/>
    <lineage>
        <taxon>Bacteria</taxon>
        <taxon>Pseudomonadati</taxon>
        <taxon>Bacteroidota</taxon>
        <taxon>Flavobacteriia</taxon>
        <taxon>Flavobacteriales</taxon>
        <taxon>Weeksellaceae</taxon>
        <taxon>Chryseobacterium group</taxon>
        <taxon>Kaistella</taxon>
    </lineage>
</organism>
<gene>
    <name evidence="4" type="ORF">ACFSO8_06905</name>
</gene>
<dbReference type="InterPro" id="IPR036526">
    <property type="entry name" value="C-N_Hydrolase_sf"/>
</dbReference>
<proteinExistence type="inferred from homology"/>
<dbReference type="PANTHER" id="PTHR23088">
    <property type="entry name" value="NITRILASE-RELATED"/>
    <property type="match status" value="1"/>
</dbReference>
<dbReference type="Pfam" id="PF00583">
    <property type="entry name" value="Acetyltransf_1"/>
    <property type="match status" value="1"/>
</dbReference>
<dbReference type="Proteomes" id="UP001597394">
    <property type="component" value="Unassembled WGS sequence"/>
</dbReference>
<keyword evidence="5" id="KW-1185">Reference proteome</keyword>
<dbReference type="EC" id="2.3.1.-" evidence="4"/>
<dbReference type="SUPFAM" id="SSF56317">
    <property type="entry name" value="Carbon-nitrogen hydrolase"/>
    <property type="match status" value="1"/>
</dbReference>
<comment type="similarity">
    <text evidence="1">Belongs to the carbon-nitrogen hydrolase superfamily. NIT1/NIT2 family.</text>
</comment>
<dbReference type="InterPro" id="IPR016181">
    <property type="entry name" value="Acyl_CoA_acyltransferase"/>
</dbReference>
<keyword evidence="4" id="KW-0012">Acyltransferase</keyword>
<dbReference type="PROSITE" id="PS51186">
    <property type="entry name" value="GNAT"/>
    <property type="match status" value="1"/>
</dbReference>
<reference evidence="5" key="1">
    <citation type="journal article" date="2019" name="Int. J. Syst. Evol. Microbiol.">
        <title>The Global Catalogue of Microorganisms (GCM) 10K type strain sequencing project: providing services to taxonomists for standard genome sequencing and annotation.</title>
        <authorList>
            <consortium name="The Broad Institute Genomics Platform"/>
            <consortium name="The Broad Institute Genome Sequencing Center for Infectious Disease"/>
            <person name="Wu L."/>
            <person name="Ma J."/>
        </authorList>
    </citation>
    <scope>NUCLEOTIDE SEQUENCE [LARGE SCALE GENOMIC DNA]</scope>
    <source>
        <strain evidence="5">KCTC 52204</strain>
    </source>
</reference>
<dbReference type="RefSeq" id="WP_255929005.1">
    <property type="nucleotide sequence ID" value="NZ_JANFQP010000002.1"/>
</dbReference>
<dbReference type="Gene3D" id="3.40.630.30">
    <property type="match status" value="1"/>
</dbReference>
<dbReference type="Pfam" id="PF00795">
    <property type="entry name" value="CN_hydrolase"/>
    <property type="match status" value="1"/>
</dbReference>
<protein>
    <submittedName>
        <fullName evidence="4">GNAT family N-acetyltransferase</fullName>
        <ecNumber evidence="4">2.3.1.-</ecNumber>
    </submittedName>
</protein>
<name>A0ABW5K8F2_9FLAO</name>
<evidence type="ECO:0000259" key="2">
    <source>
        <dbReference type="PROSITE" id="PS50263"/>
    </source>
</evidence>
<evidence type="ECO:0000313" key="4">
    <source>
        <dbReference type="EMBL" id="MFD2545186.1"/>
    </source>
</evidence>
<dbReference type="PROSITE" id="PS50263">
    <property type="entry name" value="CN_HYDROLASE"/>
    <property type="match status" value="1"/>
</dbReference>
<dbReference type="CDD" id="cd07574">
    <property type="entry name" value="nitrilase_Rim1_like"/>
    <property type="match status" value="1"/>
</dbReference>
<evidence type="ECO:0000313" key="5">
    <source>
        <dbReference type="Proteomes" id="UP001597394"/>
    </source>
</evidence>
<sequence>MMNSTQHIEICALKPEQYSELLTVMKKAYPNWQGSYWSEKSIQKLTEIFPEGQLVVLIDGKVAGCALSLIVDYDTFGDRHTYEQITGNYTFSSFDENGKTLYGIEVFIHPDYRGLRLGRRLYDARKELAEKLNLKNIIFGGRIPFYHKYADELSPKQYLEKVKHKEIYDPVLSFQMSNDFHVRKIIKNYIPEDVQSKEFATLLEWNNVFYEEEDSDRKTPKKNVRIGLVQWKMRMYKNLDDLFTQAEYFVDAISGYKSDFALFPEYFNTSLMAEFKNVSEAEAMRLLSKYTLKIRDKFSELAVAYNVNIIAGSMPFYENGELKNTGFLCHRNGKIDRYDKIHITPDETKYWGLKGGDTIKTFDTDAGKVGVLICYDVEFPELPRILADQGMQILFVPYLTDTQNAYMRVRKCAEARAIENECYVAITGNVGNLPQVENLDIHYSQSAVFTPSDFAFPSNAVKSESTPNTEMILIADVDLKLLDELHEYGSVRNLKDRRSDLYNIMSCTKEFEVKEIASDRKLPVEVEARYTSLRNRVDMPVGTIGMIGINEIMQEKTKEKNVRNGKVRS</sequence>
<feature type="domain" description="N-acetyltransferase" evidence="3">
    <location>
        <begin position="8"/>
        <end position="168"/>
    </location>
</feature>
<dbReference type="PROSITE" id="PS01227">
    <property type="entry name" value="UPF0012"/>
    <property type="match status" value="1"/>
</dbReference>
<dbReference type="Gene3D" id="3.60.110.10">
    <property type="entry name" value="Carbon-nitrogen hydrolase"/>
    <property type="match status" value="1"/>
</dbReference>
<dbReference type="SUPFAM" id="SSF55729">
    <property type="entry name" value="Acyl-CoA N-acyltransferases (Nat)"/>
    <property type="match status" value="1"/>
</dbReference>
<dbReference type="CDD" id="cd04301">
    <property type="entry name" value="NAT_SF"/>
    <property type="match status" value="1"/>
</dbReference>
<evidence type="ECO:0000256" key="1">
    <source>
        <dbReference type="ARBA" id="ARBA00010613"/>
    </source>
</evidence>
<accession>A0ABW5K8F2</accession>
<feature type="domain" description="CN hydrolase" evidence="2">
    <location>
        <begin position="224"/>
        <end position="479"/>
    </location>
</feature>
<dbReference type="GO" id="GO:0016746">
    <property type="term" value="F:acyltransferase activity"/>
    <property type="evidence" value="ECO:0007669"/>
    <property type="project" value="UniProtKB-KW"/>
</dbReference>